<comment type="similarity">
    <text evidence="1">Belongs to the membrane fusion protein (MFP) (TC 8.A.1) family.</text>
</comment>
<keyword evidence="5" id="KW-1185">Reference proteome</keyword>
<dbReference type="InterPro" id="IPR006143">
    <property type="entry name" value="RND_pump_MFP"/>
</dbReference>
<protein>
    <submittedName>
        <fullName evidence="4">Efflux RND transporter periplasmic adaptor subunit</fullName>
    </submittedName>
</protein>
<feature type="transmembrane region" description="Helical" evidence="2">
    <location>
        <begin position="16"/>
        <end position="37"/>
    </location>
</feature>
<dbReference type="Pfam" id="PF25917">
    <property type="entry name" value="BSH_RND"/>
    <property type="match status" value="1"/>
</dbReference>
<dbReference type="EMBL" id="JBHRYB010000005">
    <property type="protein sequence ID" value="MFC3680192.1"/>
    <property type="molecule type" value="Genomic_DNA"/>
</dbReference>
<dbReference type="PANTHER" id="PTHR30469">
    <property type="entry name" value="MULTIDRUG RESISTANCE PROTEIN MDTA"/>
    <property type="match status" value="1"/>
</dbReference>
<proteinExistence type="inferred from homology"/>
<dbReference type="SUPFAM" id="SSF111369">
    <property type="entry name" value="HlyD-like secretion proteins"/>
    <property type="match status" value="1"/>
</dbReference>
<organism evidence="4 5">
    <name type="scientific">Bacterioplanoides pacificum</name>
    <dbReference type="NCBI Taxonomy" id="1171596"/>
    <lineage>
        <taxon>Bacteria</taxon>
        <taxon>Pseudomonadati</taxon>
        <taxon>Pseudomonadota</taxon>
        <taxon>Gammaproteobacteria</taxon>
        <taxon>Oceanospirillales</taxon>
        <taxon>Oceanospirillaceae</taxon>
        <taxon>Bacterioplanoides</taxon>
    </lineage>
</organism>
<dbReference type="Gene3D" id="1.10.287.470">
    <property type="entry name" value="Helix hairpin bin"/>
    <property type="match status" value="1"/>
</dbReference>
<name>A0ABV7VSP4_9GAMM</name>
<sequence length="414" mass="44877">MSSLDSGARPAGQQRAINALIAVLIVAAGIAAAYLVMNSAPRPGKIKPQASARLVEAETLALSQQRPQWRTGGRVLAAQQVQLTPQVSGRIIDIAAAAVPGARLNQGDLLARIDPADYQLQLQQRQAALIKAQAALEIEQGQSSLAAEEYQLAATELSEQDKALVLRKPQIAQARAEVKTAKALLRQAQLNLQRSYVRMPFDGQINSRHISLGSQVSAATVTFDLVNSDEFWIEVKVPADFLALLDDQHVVEVHQSGWGQRRRQARVLHRLPAVDSADRQAKLMLVLNDPLARDNPQLPAVLLNDFVEVVLFARPLANSYQVANRYIDQQQRVWVVNDGQLQQRQVEVLYQGRESSWVAAAGDAGLQPGDRLLSSRVDAPVSGMPVRVVGDSAAPADALVNDDAAAAARTRRGS</sequence>
<dbReference type="Gene3D" id="2.40.30.170">
    <property type="match status" value="1"/>
</dbReference>
<dbReference type="NCBIfam" id="TIGR01730">
    <property type="entry name" value="RND_mfp"/>
    <property type="match status" value="1"/>
</dbReference>
<evidence type="ECO:0000313" key="4">
    <source>
        <dbReference type="EMBL" id="MFC3680192.1"/>
    </source>
</evidence>
<dbReference type="RefSeq" id="WP_376866066.1">
    <property type="nucleotide sequence ID" value="NZ_JBHRYB010000005.1"/>
</dbReference>
<reference evidence="5" key="1">
    <citation type="journal article" date="2019" name="Int. J. Syst. Evol. Microbiol.">
        <title>The Global Catalogue of Microorganisms (GCM) 10K type strain sequencing project: providing services to taxonomists for standard genome sequencing and annotation.</title>
        <authorList>
            <consortium name="The Broad Institute Genomics Platform"/>
            <consortium name="The Broad Institute Genome Sequencing Center for Infectious Disease"/>
            <person name="Wu L."/>
            <person name="Ma J."/>
        </authorList>
    </citation>
    <scope>NUCLEOTIDE SEQUENCE [LARGE SCALE GENOMIC DNA]</scope>
    <source>
        <strain evidence="5">KCTC 42424</strain>
    </source>
</reference>
<evidence type="ECO:0000256" key="2">
    <source>
        <dbReference type="SAM" id="Phobius"/>
    </source>
</evidence>
<dbReference type="InterPro" id="IPR058625">
    <property type="entry name" value="MdtA-like_BSH"/>
</dbReference>
<keyword evidence="2" id="KW-0812">Transmembrane</keyword>
<gene>
    <name evidence="4" type="ORF">ACFOMG_08775</name>
</gene>
<keyword evidence="2" id="KW-1133">Transmembrane helix</keyword>
<feature type="domain" description="Multidrug resistance protein MdtA-like barrel-sandwich hybrid" evidence="3">
    <location>
        <begin position="80"/>
        <end position="225"/>
    </location>
</feature>
<evidence type="ECO:0000313" key="5">
    <source>
        <dbReference type="Proteomes" id="UP001595722"/>
    </source>
</evidence>
<keyword evidence="2" id="KW-0472">Membrane</keyword>
<accession>A0ABV7VSP4</accession>
<dbReference type="PANTHER" id="PTHR30469:SF15">
    <property type="entry name" value="HLYD FAMILY OF SECRETION PROTEINS"/>
    <property type="match status" value="1"/>
</dbReference>
<evidence type="ECO:0000256" key="1">
    <source>
        <dbReference type="ARBA" id="ARBA00009477"/>
    </source>
</evidence>
<dbReference type="Gene3D" id="2.40.420.20">
    <property type="match status" value="1"/>
</dbReference>
<dbReference type="Gene3D" id="2.40.50.100">
    <property type="match status" value="1"/>
</dbReference>
<dbReference type="Proteomes" id="UP001595722">
    <property type="component" value="Unassembled WGS sequence"/>
</dbReference>
<evidence type="ECO:0000259" key="3">
    <source>
        <dbReference type="Pfam" id="PF25917"/>
    </source>
</evidence>
<comment type="caution">
    <text evidence="4">The sequence shown here is derived from an EMBL/GenBank/DDBJ whole genome shotgun (WGS) entry which is preliminary data.</text>
</comment>